<reference evidence="1" key="1">
    <citation type="submission" date="2021-01" db="EMBL/GenBank/DDBJ databases">
        <authorList>
            <person name="Corre E."/>
            <person name="Pelletier E."/>
            <person name="Niang G."/>
            <person name="Scheremetjew M."/>
            <person name="Finn R."/>
            <person name="Kale V."/>
            <person name="Holt S."/>
            <person name="Cochrane G."/>
            <person name="Meng A."/>
            <person name="Brown T."/>
            <person name="Cohen L."/>
        </authorList>
    </citation>
    <scope>NUCLEOTIDE SEQUENCE</scope>
    <source>
        <strain evidence="1">Fehren 1</strain>
    </source>
</reference>
<dbReference type="EMBL" id="HBIE01007430">
    <property type="protein sequence ID" value="CAE0307471.1"/>
    <property type="molecule type" value="Transcribed_RNA"/>
</dbReference>
<sequence>MAHLKGMYLAKQQEANLYELSVEETSDADYNQQRSLKMAKLCKSDYQSYVSAYGYGHCCHVPRLHGEVISLLTEIVTDYDKAALFRIPLKPRKVVDSKNTQLRRIRTDGDVQ</sequence>
<organism evidence="1">
    <name type="scientific">Favella ehrenbergii</name>
    <dbReference type="NCBI Taxonomy" id="182087"/>
    <lineage>
        <taxon>Eukaryota</taxon>
        <taxon>Sar</taxon>
        <taxon>Alveolata</taxon>
        <taxon>Ciliophora</taxon>
        <taxon>Intramacronucleata</taxon>
        <taxon>Spirotrichea</taxon>
        <taxon>Choreotrichia</taxon>
        <taxon>Tintinnida</taxon>
        <taxon>Xystonellidae</taxon>
        <taxon>Favella</taxon>
    </lineage>
</organism>
<accession>A0A7S3HXA4</accession>
<name>A0A7S3HXA4_9SPIT</name>
<protein>
    <submittedName>
        <fullName evidence="1">Uncharacterized protein</fullName>
    </submittedName>
</protein>
<gene>
    <name evidence="1" type="ORF">FEHR0123_LOCUS2378</name>
</gene>
<dbReference type="AlphaFoldDB" id="A0A7S3HXA4"/>
<evidence type="ECO:0000313" key="1">
    <source>
        <dbReference type="EMBL" id="CAE0307471.1"/>
    </source>
</evidence>
<proteinExistence type="predicted"/>